<dbReference type="Proteomes" id="UP000095280">
    <property type="component" value="Unplaced"/>
</dbReference>
<evidence type="ECO:0000256" key="1">
    <source>
        <dbReference type="SAM" id="MobiDB-lite"/>
    </source>
</evidence>
<evidence type="ECO:0000313" key="3">
    <source>
        <dbReference type="WBParaSite" id="maker-uti_cns_0046814-snap-gene-0.26-mRNA-1"/>
    </source>
</evidence>
<feature type="compositionally biased region" description="Basic and acidic residues" evidence="1">
    <location>
        <begin position="150"/>
        <end position="162"/>
    </location>
</feature>
<name>A0A1I8JDB4_9PLAT</name>
<accession>A0A1I8JDB4</accession>
<feature type="region of interest" description="Disordered" evidence="1">
    <location>
        <begin position="142"/>
        <end position="162"/>
    </location>
</feature>
<dbReference type="WBParaSite" id="maker-uti_cns_0046814-snap-gene-0.26-mRNA-1">
    <property type="protein sequence ID" value="maker-uti_cns_0046814-snap-gene-0.26-mRNA-1"/>
    <property type="gene ID" value="maker-uti_cns_0046814-snap-gene-0.26"/>
</dbReference>
<sequence length="162" mass="18615">ARVRVRSRPSNRRTRPILSNQYAQWTIKRRLFGDDYPILAVTTHPSMPAPIKRAMSGVDPPRTATWLTEMAFFPEAAIASKEALERKDAAIIFGRAEKWNKHENGLRTLAWRPSSTCRELLPLVFQTTKPVEVFRGITRDIPAGKRRKRNSDQDYKSSRIQA</sequence>
<protein>
    <submittedName>
        <fullName evidence="3">DRMBL domain-containing protein</fullName>
    </submittedName>
</protein>
<keyword evidence="2" id="KW-1185">Reference proteome</keyword>
<reference evidence="3" key="1">
    <citation type="submission" date="2016-11" db="UniProtKB">
        <authorList>
            <consortium name="WormBaseParasite"/>
        </authorList>
    </citation>
    <scope>IDENTIFICATION</scope>
</reference>
<evidence type="ECO:0000313" key="2">
    <source>
        <dbReference type="Proteomes" id="UP000095280"/>
    </source>
</evidence>
<dbReference type="AlphaFoldDB" id="A0A1I8JDB4"/>
<organism evidence="2 3">
    <name type="scientific">Macrostomum lignano</name>
    <dbReference type="NCBI Taxonomy" id="282301"/>
    <lineage>
        <taxon>Eukaryota</taxon>
        <taxon>Metazoa</taxon>
        <taxon>Spiralia</taxon>
        <taxon>Lophotrochozoa</taxon>
        <taxon>Platyhelminthes</taxon>
        <taxon>Rhabditophora</taxon>
        <taxon>Macrostomorpha</taxon>
        <taxon>Macrostomida</taxon>
        <taxon>Macrostomidae</taxon>
        <taxon>Macrostomum</taxon>
    </lineage>
</organism>
<proteinExistence type="predicted"/>